<keyword evidence="3 4" id="KW-0274">FAD</keyword>
<proteinExistence type="predicted"/>
<feature type="binding site" evidence="4">
    <location>
        <position position="266"/>
    </location>
    <ligand>
        <name>FAD</name>
        <dbReference type="ChEBI" id="CHEBI:57692"/>
    </ligand>
</feature>
<gene>
    <name evidence="6" type="ORF">F0M18_00770</name>
</gene>
<keyword evidence="7" id="KW-1185">Reference proteome</keyword>
<dbReference type="InterPro" id="IPR036155">
    <property type="entry name" value="Crypto/Photolyase_N_sf"/>
</dbReference>
<dbReference type="Gene3D" id="1.25.40.80">
    <property type="match status" value="1"/>
</dbReference>
<keyword evidence="6" id="KW-0456">Lyase</keyword>
<dbReference type="AlphaFoldDB" id="A0A5B0X3S1"/>
<evidence type="ECO:0000313" key="7">
    <source>
        <dbReference type="Proteomes" id="UP000323708"/>
    </source>
</evidence>
<dbReference type="InterPro" id="IPR002081">
    <property type="entry name" value="Cryptochrome/DNA_photolyase_1"/>
</dbReference>
<dbReference type="SUPFAM" id="SSF52425">
    <property type="entry name" value="Cryptochrome/photolyase, N-terminal domain"/>
    <property type="match status" value="1"/>
</dbReference>
<feature type="binding site" evidence="4">
    <location>
        <position position="215"/>
    </location>
    <ligand>
        <name>FAD</name>
        <dbReference type="ChEBI" id="CHEBI:57692"/>
    </ligand>
</feature>
<evidence type="ECO:0000256" key="3">
    <source>
        <dbReference type="ARBA" id="ARBA00022827"/>
    </source>
</evidence>
<evidence type="ECO:0000256" key="4">
    <source>
        <dbReference type="PIRSR" id="PIRSR602081-1"/>
    </source>
</evidence>
<organism evidence="6 7">
    <name type="scientific">Pseudohalioglobus sediminis</name>
    <dbReference type="NCBI Taxonomy" id="2606449"/>
    <lineage>
        <taxon>Bacteria</taxon>
        <taxon>Pseudomonadati</taxon>
        <taxon>Pseudomonadota</taxon>
        <taxon>Gammaproteobacteria</taxon>
        <taxon>Cellvibrionales</taxon>
        <taxon>Halieaceae</taxon>
        <taxon>Pseudohalioglobus</taxon>
    </lineage>
</organism>
<comment type="cofactor">
    <cofactor evidence="4">
        <name>FAD</name>
        <dbReference type="ChEBI" id="CHEBI:57692"/>
    </cofactor>
    <text evidence="4">Binds 1 FAD per subunit.</text>
</comment>
<evidence type="ECO:0000256" key="2">
    <source>
        <dbReference type="ARBA" id="ARBA00022630"/>
    </source>
</evidence>
<dbReference type="Pfam" id="PF00875">
    <property type="entry name" value="DNA_photolyase"/>
    <property type="match status" value="1"/>
</dbReference>
<dbReference type="InterPro" id="IPR006050">
    <property type="entry name" value="DNA_photolyase_N"/>
</dbReference>
<dbReference type="SUPFAM" id="SSF48173">
    <property type="entry name" value="Cryptochrome/photolyase FAD-binding domain"/>
    <property type="match status" value="1"/>
</dbReference>
<comment type="caution">
    <text evidence="6">The sequence shown here is derived from an EMBL/GenBank/DDBJ whole genome shotgun (WGS) entry which is preliminary data.</text>
</comment>
<dbReference type="PANTHER" id="PTHR11455:SF9">
    <property type="entry name" value="CRYPTOCHROME CIRCADIAN CLOCK 5 ISOFORM X1"/>
    <property type="match status" value="1"/>
</dbReference>
<feature type="domain" description="Photolyase/cryptochrome alpha/beta" evidence="5">
    <location>
        <begin position="2"/>
        <end position="132"/>
    </location>
</feature>
<dbReference type="GO" id="GO:0003677">
    <property type="term" value="F:DNA binding"/>
    <property type="evidence" value="ECO:0007669"/>
    <property type="project" value="TreeGrafter"/>
</dbReference>
<dbReference type="InterPro" id="IPR036134">
    <property type="entry name" value="Crypto/Photolyase_FAD-like_sf"/>
</dbReference>
<evidence type="ECO:0000256" key="1">
    <source>
        <dbReference type="ARBA" id="ARBA00001932"/>
    </source>
</evidence>
<dbReference type="Gene3D" id="3.40.50.620">
    <property type="entry name" value="HUPs"/>
    <property type="match status" value="1"/>
</dbReference>
<dbReference type="InterPro" id="IPR005101">
    <property type="entry name" value="Cryptochr/Photolyase_FAD-bd"/>
</dbReference>
<dbReference type="GO" id="GO:0009416">
    <property type="term" value="P:response to light stimulus"/>
    <property type="evidence" value="ECO:0007669"/>
    <property type="project" value="TreeGrafter"/>
</dbReference>
<dbReference type="Proteomes" id="UP000323708">
    <property type="component" value="Unassembled WGS sequence"/>
</dbReference>
<dbReference type="InterPro" id="IPR014729">
    <property type="entry name" value="Rossmann-like_a/b/a_fold"/>
</dbReference>
<dbReference type="GO" id="GO:0071949">
    <property type="term" value="F:FAD binding"/>
    <property type="evidence" value="ECO:0007669"/>
    <property type="project" value="TreeGrafter"/>
</dbReference>
<dbReference type="PROSITE" id="PS51645">
    <property type="entry name" value="PHR_CRY_ALPHA_BETA"/>
    <property type="match status" value="1"/>
</dbReference>
<keyword evidence="2 4" id="KW-0285">Flavoprotein</keyword>
<comment type="cofactor">
    <cofactor evidence="1">
        <name>(6R)-5,10-methylene-5,6,7,8-tetrahydrofolate</name>
        <dbReference type="ChEBI" id="CHEBI:15636"/>
    </cofactor>
</comment>
<evidence type="ECO:0000259" key="5">
    <source>
        <dbReference type="PROSITE" id="PS51645"/>
    </source>
</evidence>
<sequence length="487" mass="56787">MSISVVWFKRDLRLQDHAPLAEAIRAGRPVLLCYCFEPELMQDAHYSSRHWRFVGESLRDLNQQLQRWNARVHVFLGDAESVLRTLHRELGIATIYSYEETGLQLTFARDQAVTRFAADAGICWQESPSNGVQRGRRDRRGWNRQWRDIMHSPQSVPDFHKLQAVRLEPDGASAALLMRRDDAPWADGDDNFQRGGPTAAQACLDSFLLQRGRAYSGNVSSFEASREHCSRLSPYLAWGNLSIRQVYQALEATRHRYGWERSMAAFESRLHWHCHFIQKFEMECRMEFEDINRGYRELARPADATLQTAWKTGQTGFPAIDASMRCLAQTGYINFRSRAMLVSYFCHLLWQHWRDAATHLAALFLDFEPGIHYAQLQMQAGVTGTNTIRIYNPVKQSREHDADGRFIRHWLPELRDAPDALLHAPWEATTIERLTWLQGYPEPVIDLASCYRRARERLWQMREHSEVVSESRRILNRHVERQPRRKP</sequence>
<dbReference type="Gene3D" id="1.10.579.10">
    <property type="entry name" value="DNA Cyclobutane Dipyrimidine Photolyase, subunit A, domain 3"/>
    <property type="match status" value="1"/>
</dbReference>
<accession>A0A5B0X3S1</accession>
<dbReference type="PANTHER" id="PTHR11455">
    <property type="entry name" value="CRYPTOCHROME"/>
    <property type="match status" value="1"/>
</dbReference>
<dbReference type="Pfam" id="PF03441">
    <property type="entry name" value="FAD_binding_7"/>
    <property type="match status" value="1"/>
</dbReference>
<name>A0A5B0X3S1_9GAMM</name>
<protein>
    <submittedName>
        <fullName evidence="6">Deoxyribodipyrimidine photo-lyase</fullName>
    </submittedName>
</protein>
<dbReference type="GO" id="GO:0003904">
    <property type="term" value="F:deoxyribodipyrimidine photo-lyase activity"/>
    <property type="evidence" value="ECO:0007669"/>
    <property type="project" value="TreeGrafter"/>
</dbReference>
<dbReference type="RefSeq" id="WP_149609479.1">
    <property type="nucleotide sequence ID" value="NZ_VTUX01000001.1"/>
</dbReference>
<dbReference type="EMBL" id="VTUX01000001">
    <property type="protein sequence ID" value="KAA1194010.1"/>
    <property type="molecule type" value="Genomic_DNA"/>
</dbReference>
<reference evidence="6 7" key="1">
    <citation type="submission" date="2019-09" db="EMBL/GenBank/DDBJ databases">
        <authorList>
            <person name="Chen X.-Y."/>
        </authorList>
    </citation>
    <scope>NUCLEOTIDE SEQUENCE [LARGE SCALE GENOMIC DNA]</scope>
    <source>
        <strain evidence="6 7">NY5</strain>
    </source>
</reference>
<evidence type="ECO:0000313" key="6">
    <source>
        <dbReference type="EMBL" id="KAA1194010.1"/>
    </source>
</evidence>